<feature type="region of interest" description="Disordered" evidence="21">
    <location>
        <begin position="1"/>
        <end position="29"/>
    </location>
</feature>
<keyword evidence="16 20" id="KW-0411">Iron-sulfur</keyword>
<dbReference type="InterPro" id="IPR036397">
    <property type="entry name" value="RNaseH_sf"/>
</dbReference>
<dbReference type="Gene3D" id="1.10.287.690">
    <property type="entry name" value="Helix hairpin bin"/>
    <property type="match status" value="1"/>
</dbReference>
<keyword evidence="6 20" id="KW-0548">Nucleotidyltransferase</keyword>
<keyword evidence="17 20" id="KW-0238">DNA-binding</keyword>
<keyword evidence="10 20" id="KW-0863">Zinc-finger</keyword>
<dbReference type="AlphaFoldDB" id="V4A0W3"/>
<dbReference type="CTD" id="20245078"/>
<keyword evidence="9 20" id="KW-0479">Metal-binding</keyword>
<dbReference type="GO" id="GO:0003887">
    <property type="term" value="F:DNA-directed DNA polymerase activity"/>
    <property type="evidence" value="ECO:0007669"/>
    <property type="project" value="UniProtKB-KW"/>
</dbReference>
<evidence type="ECO:0000256" key="5">
    <source>
        <dbReference type="ARBA" id="ARBA00022679"/>
    </source>
</evidence>
<dbReference type="InterPro" id="IPR006172">
    <property type="entry name" value="DNA-dir_DNA_pol_B"/>
</dbReference>
<evidence type="ECO:0000256" key="16">
    <source>
        <dbReference type="ARBA" id="ARBA00023014"/>
    </source>
</evidence>
<dbReference type="GO" id="GO:0000166">
    <property type="term" value="F:nucleotide binding"/>
    <property type="evidence" value="ECO:0007669"/>
    <property type="project" value="InterPro"/>
</dbReference>
<keyword evidence="27" id="KW-1185">Reference proteome</keyword>
<proteinExistence type="inferred from homology"/>
<comment type="subcellular location">
    <subcellularLocation>
        <location evidence="2 20">Nucleus</location>
    </subcellularLocation>
</comment>
<comment type="catalytic activity">
    <reaction evidence="19 20">
        <text>DNA(n) + a 2'-deoxyribonucleoside 5'-triphosphate = DNA(n+1) + diphosphate</text>
        <dbReference type="Rhea" id="RHEA:22508"/>
        <dbReference type="Rhea" id="RHEA-COMP:17339"/>
        <dbReference type="Rhea" id="RHEA-COMP:17340"/>
        <dbReference type="ChEBI" id="CHEBI:33019"/>
        <dbReference type="ChEBI" id="CHEBI:61560"/>
        <dbReference type="ChEBI" id="CHEBI:173112"/>
        <dbReference type="EC" id="2.7.7.7"/>
    </reaction>
</comment>
<dbReference type="GO" id="GO:0006287">
    <property type="term" value="P:base-excision repair, gap-filling"/>
    <property type="evidence" value="ECO:0007669"/>
    <property type="project" value="TreeGrafter"/>
</dbReference>
<keyword evidence="7 20" id="KW-0235">DNA replication</keyword>
<dbReference type="CDD" id="cd05777">
    <property type="entry name" value="DNA_polB_delta_exo"/>
    <property type="match status" value="1"/>
</dbReference>
<dbReference type="GeneID" id="20245078"/>
<sequence>MDKRKPQGSNSTPAKKGKFDDDDEDPSVFEAELAMMESIDADITADSHELVGQGPESQKTSSKWSRPSPPKINSKTDKLVFQQIEVDVYIGKHIEGMPGAKVGPVPIIRMYGITMEGNSVLTHIHGFHPYFYVPAQPDFKPEHCGKFKNVLDNCVIKDLRSNKEGIVEAVMAVEYVQRESIYGYHGNRKLPFLKITMALPRLIAPAKRLLEQGFQCPGYPTHGYQAYESNIDFEIRFMVDAHVVGCNWVEMPAGKYTLRDKNSKDRPFTSRCQIELDVSWEEFISHPAEGEWSVVAPFRILSFDIECAGRKGIFPEAEKDQVIQIANMVQRQGDPDPFIRNIFTLNSCSPVVGSQVMSFDKESDVLQKWAEFVREVDPDIITGYNIQNFDFPYLINRAAHLKVRDFTFLGRIKDKQSIIKEMTIQSKQMGKRENKVINIEGRVQFDLLQILLRDYKLRSYTLNAVSFHFLHEQKEDVQHSIITDLQKGNEQTRRRLAVYCLKDAILPLRLLGKLMCVINYMEMARVTGVSMGCLLSRGQQIKVVSQLLRKAKEQDLILPVHKVDTGDEYEGATVIEPDKGYYSMPIATLDFASLYPSIMMAHNLCYTSLLNTNTIQKEGLTADQYIKTPSGNYFCKSTVRKGLLPEILESLLGARKKAKADLKKETDPFKKQVLDGRQLALKISANSVYGFTGAQVGKLPCLEISQSVTAFGRSMIEQTKQYVEEHYTIENGYKHNAKVIYGDTDSVMCRFGVETVAEAMELGTEAAQLISEKFIKPIKLEFEKVYFPYLLINKKRYAGLYWTNSIKHDKMDCKGIETVRRDNSPLVANLINACLQLILIDRNPEGAVEHAKETISDLLCNRVDISQLVITKELTKTEDDYTAKQAHVELANRMKKRDAGSAPQLGDRVPYVIIAAPKKTAAYLKSEDPIYVLENNIPIDTQYYLENQLSKPLLRIFEPILGEKRAESVLLRGDHTRTKTVLTSKLGGLAAFTKKKSTCLGCKTPLDKDNIAVCKHCQHLESSIYQKEILQLQALEEKFSRLWTQCQRCQGSLHEDVLCTSRDCPIFYMRKKVQKDLDDEEKLIQRFGPATW</sequence>
<gene>
    <name evidence="26" type="ORF">LOTGIDRAFT_194456</name>
</gene>
<evidence type="ECO:0000256" key="8">
    <source>
        <dbReference type="ARBA" id="ARBA00022722"/>
    </source>
</evidence>
<evidence type="ECO:0000256" key="15">
    <source>
        <dbReference type="ARBA" id="ARBA00023004"/>
    </source>
</evidence>
<dbReference type="InterPro" id="IPR017964">
    <property type="entry name" value="DNA-dir_DNA_pol_B_CS"/>
</dbReference>
<dbReference type="SUPFAM" id="SSF53098">
    <property type="entry name" value="Ribonuclease H-like"/>
    <property type="match status" value="1"/>
</dbReference>
<comment type="similarity">
    <text evidence="3 20">Belongs to the DNA polymerase type-B family.</text>
</comment>
<dbReference type="InterPro" id="IPR006134">
    <property type="entry name" value="DNA-dir_DNA_pol_B_multi_dom"/>
</dbReference>
<dbReference type="GO" id="GO:0003677">
    <property type="term" value="F:DNA binding"/>
    <property type="evidence" value="ECO:0007669"/>
    <property type="project" value="UniProtKB-KW"/>
</dbReference>
<name>V4A0W3_LOTGI</name>
<protein>
    <recommendedName>
        <fullName evidence="20">DNA polymerase</fullName>
        <ecNumber evidence="20">2.7.7.7</ecNumber>
    </recommendedName>
</protein>
<dbReference type="Gene3D" id="3.30.342.10">
    <property type="entry name" value="DNA Polymerase, chain B, domain 1"/>
    <property type="match status" value="1"/>
</dbReference>
<dbReference type="KEGG" id="lgi:LOTGIDRAFT_194456"/>
<dbReference type="GO" id="GO:0006297">
    <property type="term" value="P:nucleotide-excision repair, DNA gap filling"/>
    <property type="evidence" value="ECO:0007669"/>
    <property type="project" value="TreeGrafter"/>
</dbReference>
<dbReference type="GO" id="GO:0008270">
    <property type="term" value="F:zinc ion binding"/>
    <property type="evidence" value="ECO:0007669"/>
    <property type="project" value="UniProtKB-KW"/>
</dbReference>
<dbReference type="SMART" id="SM00486">
    <property type="entry name" value="POLBc"/>
    <property type="match status" value="1"/>
</dbReference>
<evidence type="ECO:0000259" key="22">
    <source>
        <dbReference type="Pfam" id="PF00136"/>
    </source>
</evidence>
<evidence type="ECO:0000256" key="7">
    <source>
        <dbReference type="ARBA" id="ARBA00022705"/>
    </source>
</evidence>
<evidence type="ECO:0000313" key="27">
    <source>
        <dbReference type="Proteomes" id="UP000030746"/>
    </source>
</evidence>
<evidence type="ECO:0000259" key="25">
    <source>
        <dbReference type="Pfam" id="PF24055"/>
    </source>
</evidence>
<feature type="compositionally biased region" description="Polar residues" evidence="21">
    <location>
        <begin position="55"/>
        <end position="65"/>
    </location>
</feature>
<dbReference type="Pfam" id="PF00136">
    <property type="entry name" value="DNA_pol_B"/>
    <property type="match status" value="1"/>
</dbReference>
<evidence type="ECO:0000259" key="24">
    <source>
        <dbReference type="Pfam" id="PF14260"/>
    </source>
</evidence>
<feature type="domain" description="C4-type zinc-finger of DNA polymerase delta" evidence="24">
    <location>
        <begin position="999"/>
        <end position="1070"/>
    </location>
</feature>
<evidence type="ECO:0000256" key="1">
    <source>
        <dbReference type="ARBA" id="ARBA00001966"/>
    </source>
</evidence>
<feature type="region of interest" description="Disordered" evidence="21">
    <location>
        <begin position="44"/>
        <end position="74"/>
    </location>
</feature>
<evidence type="ECO:0000259" key="23">
    <source>
        <dbReference type="Pfam" id="PF03104"/>
    </source>
</evidence>
<keyword evidence="13" id="KW-0269">Exonuclease</keyword>
<dbReference type="PANTHER" id="PTHR10322">
    <property type="entry name" value="DNA POLYMERASE CATALYTIC SUBUNIT"/>
    <property type="match status" value="1"/>
</dbReference>
<evidence type="ECO:0000256" key="17">
    <source>
        <dbReference type="ARBA" id="ARBA00023125"/>
    </source>
</evidence>
<dbReference type="Gene3D" id="3.90.1600.10">
    <property type="entry name" value="Palm domain of DNA polymerase"/>
    <property type="match status" value="1"/>
</dbReference>
<dbReference type="InterPro" id="IPR012337">
    <property type="entry name" value="RNaseH-like_sf"/>
</dbReference>
<dbReference type="NCBIfam" id="TIGR00592">
    <property type="entry name" value="pol2"/>
    <property type="match status" value="1"/>
</dbReference>
<keyword evidence="18 20" id="KW-0539">Nucleus</keyword>
<dbReference type="InterPro" id="IPR043502">
    <property type="entry name" value="DNA/RNA_pol_sf"/>
</dbReference>
<evidence type="ECO:0000256" key="13">
    <source>
        <dbReference type="ARBA" id="ARBA00022839"/>
    </source>
</evidence>
<dbReference type="InterPro" id="IPR025687">
    <property type="entry name" value="Znf-C4pol"/>
</dbReference>
<evidence type="ECO:0000256" key="20">
    <source>
        <dbReference type="RuleBase" id="RU000442"/>
    </source>
</evidence>
<dbReference type="GO" id="GO:0045004">
    <property type="term" value="P:DNA replication proofreading"/>
    <property type="evidence" value="ECO:0007669"/>
    <property type="project" value="TreeGrafter"/>
</dbReference>
<reference evidence="26 27" key="1">
    <citation type="journal article" date="2013" name="Nature">
        <title>Insights into bilaterian evolution from three spiralian genomes.</title>
        <authorList>
            <person name="Simakov O."/>
            <person name="Marletaz F."/>
            <person name="Cho S.J."/>
            <person name="Edsinger-Gonzales E."/>
            <person name="Havlak P."/>
            <person name="Hellsten U."/>
            <person name="Kuo D.H."/>
            <person name="Larsson T."/>
            <person name="Lv J."/>
            <person name="Arendt D."/>
            <person name="Savage R."/>
            <person name="Osoegawa K."/>
            <person name="de Jong P."/>
            <person name="Grimwood J."/>
            <person name="Chapman J.A."/>
            <person name="Shapiro H."/>
            <person name="Aerts A."/>
            <person name="Otillar R.P."/>
            <person name="Terry A.Y."/>
            <person name="Boore J.L."/>
            <person name="Grigoriev I.V."/>
            <person name="Lindberg D.R."/>
            <person name="Seaver E.C."/>
            <person name="Weisblat D.A."/>
            <person name="Putnam N.H."/>
            <person name="Rokhsar D.S."/>
        </authorList>
    </citation>
    <scope>NUCLEOTIDE SEQUENCE [LARGE SCALE GENOMIC DNA]</scope>
</reference>
<feature type="domain" description="DNA polymerase delta/zeta catalytic subunit N-terminal" evidence="25">
    <location>
        <begin position="126"/>
        <end position="203"/>
    </location>
</feature>
<accession>V4A0W3</accession>
<evidence type="ECO:0000256" key="3">
    <source>
        <dbReference type="ARBA" id="ARBA00005755"/>
    </source>
</evidence>
<dbReference type="InterPro" id="IPR042087">
    <property type="entry name" value="DNA_pol_B_thumb"/>
</dbReference>
<dbReference type="CDD" id="cd05533">
    <property type="entry name" value="POLBc_delta"/>
    <property type="match status" value="1"/>
</dbReference>
<keyword evidence="11" id="KW-0378">Hydrolase</keyword>
<dbReference type="RefSeq" id="XP_009062309.1">
    <property type="nucleotide sequence ID" value="XM_009064061.1"/>
</dbReference>
<evidence type="ECO:0000256" key="19">
    <source>
        <dbReference type="ARBA" id="ARBA00049244"/>
    </source>
</evidence>
<organism evidence="26 27">
    <name type="scientific">Lottia gigantea</name>
    <name type="common">Giant owl limpet</name>
    <dbReference type="NCBI Taxonomy" id="225164"/>
    <lineage>
        <taxon>Eukaryota</taxon>
        <taxon>Metazoa</taxon>
        <taxon>Spiralia</taxon>
        <taxon>Lophotrochozoa</taxon>
        <taxon>Mollusca</taxon>
        <taxon>Gastropoda</taxon>
        <taxon>Patellogastropoda</taxon>
        <taxon>Lottioidea</taxon>
        <taxon>Lottiidae</taxon>
        <taxon>Lottia</taxon>
    </lineage>
</organism>
<dbReference type="Gene3D" id="1.10.132.60">
    <property type="entry name" value="DNA polymerase family B, C-terminal domain"/>
    <property type="match status" value="1"/>
</dbReference>
<feature type="domain" description="DNA-directed DNA polymerase family B exonuclease" evidence="23">
    <location>
        <begin position="225"/>
        <end position="465"/>
    </location>
</feature>
<dbReference type="Gene3D" id="3.30.420.10">
    <property type="entry name" value="Ribonuclease H-like superfamily/Ribonuclease H"/>
    <property type="match status" value="1"/>
</dbReference>
<dbReference type="Proteomes" id="UP000030746">
    <property type="component" value="Unassembled WGS sequence"/>
</dbReference>
<dbReference type="FunFam" id="3.30.420.10:FF:000351">
    <property type="entry name" value="DNA polymerase"/>
    <property type="match status" value="1"/>
</dbReference>
<dbReference type="EMBL" id="KB202954">
    <property type="protein sequence ID" value="ESO86906.1"/>
    <property type="molecule type" value="Genomic_DNA"/>
</dbReference>
<dbReference type="GO" id="GO:0051539">
    <property type="term" value="F:4 iron, 4 sulfur cluster binding"/>
    <property type="evidence" value="ECO:0007669"/>
    <property type="project" value="UniProtKB-KW"/>
</dbReference>
<dbReference type="GO" id="GO:0043625">
    <property type="term" value="C:delta DNA polymerase complex"/>
    <property type="evidence" value="ECO:0007669"/>
    <property type="project" value="TreeGrafter"/>
</dbReference>
<feature type="domain" description="DNA-directed DNA polymerase family B multifunctional" evidence="22">
    <location>
        <begin position="530"/>
        <end position="960"/>
    </location>
</feature>
<dbReference type="Pfam" id="PF24055">
    <property type="entry name" value="POL3_N"/>
    <property type="match status" value="1"/>
</dbReference>
<keyword evidence="8" id="KW-0540">Nuclease</keyword>
<dbReference type="EC" id="2.7.7.7" evidence="20"/>
<keyword evidence="15 20" id="KW-0408">Iron</keyword>
<dbReference type="FunFam" id="1.10.132.60:FF:000001">
    <property type="entry name" value="DNA polymerase"/>
    <property type="match status" value="1"/>
</dbReference>
<evidence type="ECO:0000256" key="14">
    <source>
        <dbReference type="ARBA" id="ARBA00022932"/>
    </source>
</evidence>
<evidence type="ECO:0000256" key="12">
    <source>
        <dbReference type="ARBA" id="ARBA00022833"/>
    </source>
</evidence>
<dbReference type="OrthoDB" id="2414538at2759"/>
<dbReference type="InterPro" id="IPR050240">
    <property type="entry name" value="DNA_pol_type-B"/>
</dbReference>
<dbReference type="Pfam" id="PF03104">
    <property type="entry name" value="DNA_pol_B_exo1"/>
    <property type="match status" value="1"/>
</dbReference>
<comment type="cofactor">
    <cofactor evidence="1 20">
        <name>[4Fe-4S] cluster</name>
        <dbReference type="ChEBI" id="CHEBI:49883"/>
    </cofactor>
</comment>
<evidence type="ECO:0000256" key="2">
    <source>
        <dbReference type="ARBA" id="ARBA00004123"/>
    </source>
</evidence>
<dbReference type="STRING" id="225164.V4A0W3"/>
<dbReference type="FunFam" id="3.30.342.10:FF:000003">
    <property type="entry name" value="DNA polymerase"/>
    <property type="match status" value="1"/>
</dbReference>
<dbReference type="PRINTS" id="PR00106">
    <property type="entry name" value="DNAPOLB"/>
</dbReference>
<evidence type="ECO:0000256" key="9">
    <source>
        <dbReference type="ARBA" id="ARBA00022723"/>
    </source>
</evidence>
<dbReference type="PROSITE" id="PS00116">
    <property type="entry name" value="DNA_POLYMERASE_B"/>
    <property type="match status" value="1"/>
</dbReference>
<dbReference type="OMA" id="CNNCRPR"/>
<evidence type="ECO:0000256" key="21">
    <source>
        <dbReference type="SAM" id="MobiDB-lite"/>
    </source>
</evidence>
<keyword evidence="12 20" id="KW-0862">Zinc</keyword>
<dbReference type="GO" id="GO:0008296">
    <property type="term" value="F:3'-5'-DNA exonuclease activity"/>
    <property type="evidence" value="ECO:0007669"/>
    <property type="project" value="TreeGrafter"/>
</dbReference>
<dbReference type="HOGENOM" id="CLU_000203_2_0_1"/>
<dbReference type="FunFam" id="1.10.287.690:FF:000001">
    <property type="entry name" value="DNA polymerase"/>
    <property type="match status" value="1"/>
</dbReference>
<evidence type="ECO:0000256" key="4">
    <source>
        <dbReference type="ARBA" id="ARBA00022485"/>
    </source>
</evidence>
<dbReference type="Pfam" id="PF14260">
    <property type="entry name" value="zf-C4pol"/>
    <property type="match status" value="1"/>
</dbReference>
<dbReference type="PANTHER" id="PTHR10322:SF23">
    <property type="entry name" value="DNA POLYMERASE DELTA CATALYTIC SUBUNIT"/>
    <property type="match status" value="1"/>
</dbReference>
<dbReference type="InterPro" id="IPR006133">
    <property type="entry name" value="DNA-dir_DNA_pol_B_exonuc"/>
</dbReference>
<evidence type="ECO:0000256" key="6">
    <source>
        <dbReference type="ARBA" id="ARBA00022695"/>
    </source>
</evidence>
<keyword evidence="14 20" id="KW-0239">DNA-directed DNA polymerase</keyword>
<keyword evidence="5 20" id="KW-0808">Transferase</keyword>
<evidence type="ECO:0000313" key="26">
    <source>
        <dbReference type="EMBL" id="ESO86906.1"/>
    </source>
</evidence>
<evidence type="ECO:0000256" key="10">
    <source>
        <dbReference type="ARBA" id="ARBA00022771"/>
    </source>
</evidence>
<keyword evidence="4 20" id="KW-0004">4Fe-4S</keyword>
<dbReference type="SUPFAM" id="SSF56672">
    <property type="entry name" value="DNA/RNA polymerases"/>
    <property type="match status" value="1"/>
</dbReference>
<dbReference type="InterPro" id="IPR023211">
    <property type="entry name" value="DNA_pol_palm_dom_sf"/>
</dbReference>
<evidence type="ECO:0000256" key="11">
    <source>
        <dbReference type="ARBA" id="ARBA00022801"/>
    </source>
</evidence>
<evidence type="ECO:0000256" key="18">
    <source>
        <dbReference type="ARBA" id="ARBA00023242"/>
    </source>
</evidence>
<dbReference type="InterPro" id="IPR056435">
    <property type="entry name" value="DPOD/Z_N"/>
</dbReference>